<dbReference type="AlphaFoldDB" id="A0A558QXV2"/>
<evidence type="ECO:0000256" key="16">
    <source>
        <dbReference type="ARBA" id="ARBA00023316"/>
    </source>
</evidence>
<keyword evidence="9 19" id="KW-0285">Flavoprotein</keyword>
<feature type="active site" evidence="19">
    <location>
        <position position="311"/>
    </location>
</feature>
<feature type="active site" description="Proton donor" evidence="19">
    <location>
        <position position="236"/>
    </location>
</feature>
<comment type="caution">
    <text evidence="21">The sequence shown here is derived from an EMBL/GenBank/DDBJ whole genome shotgun (WGS) entry which is preliminary data.</text>
</comment>
<keyword evidence="14 19" id="KW-0560">Oxidoreductase</keyword>
<comment type="similarity">
    <text evidence="19">Belongs to the MurB family.</text>
</comment>
<evidence type="ECO:0000256" key="2">
    <source>
        <dbReference type="ARBA" id="ARBA00003921"/>
    </source>
</evidence>
<dbReference type="Pfam" id="PF01565">
    <property type="entry name" value="FAD_binding_4"/>
    <property type="match status" value="1"/>
</dbReference>
<keyword evidence="15 19" id="KW-0131">Cell cycle</keyword>
<dbReference type="InterPro" id="IPR036318">
    <property type="entry name" value="FAD-bd_PCMH-like_sf"/>
</dbReference>
<dbReference type="InterPro" id="IPR036635">
    <property type="entry name" value="MurB_C_sf"/>
</dbReference>
<feature type="active site" evidence="19">
    <location>
        <position position="186"/>
    </location>
</feature>
<comment type="subcellular location">
    <subcellularLocation>
        <location evidence="3 19">Cytoplasm</location>
    </subcellularLocation>
</comment>
<dbReference type="HAMAP" id="MF_00037">
    <property type="entry name" value="MurB"/>
    <property type="match status" value="1"/>
</dbReference>
<dbReference type="Proteomes" id="UP000318681">
    <property type="component" value="Unassembled WGS sequence"/>
</dbReference>
<protein>
    <recommendedName>
        <fullName evidence="6 19">UDP-N-acetylenolpyruvoylglucosamine reductase</fullName>
        <ecNumber evidence="5 19">1.3.1.98</ecNumber>
    </recommendedName>
    <alternativeName>
        <fullName evidence="17 19">UDP-N-acetylmuramate dehydrogenase</fullName>
    </alternativeName>
</protein>
<keyword evidence="7 19" id="KW-0963">Cytoplasm</keyword>
<dbReference type="UniPathway" id="UPA00219"/>
<dbReference type="OrthoDB" id="9804753at2"/>
<evidence type="ECO:0000256" key="19">
    <source>
        <dbReference type="HAMAP-Rule" id="MF_00037"/>
    </source>
</evidence>
<evidence type="ECO:0000256" key="14">
    <source>
        <dbReference type="ARBA" id="ARBA00023002"/>
    </source>
</evidence>
<evidence type="ECO:0000256" key="3">
    <source>
        <dbReference type="ARBA" id="ARBA00004496"/>
    </source>
</evidence>
<dbReference type="InterPro" id="IPR011601">
    <property type="entry name" value="MurB_C"/>
</dbReference>
<evidence type="ECO:0000256" key="1">
    <source>
        <dbReference type="ARBA" id="ARBA00001974"/>
    </source>
</evidence>
<dbReference type="NCBIfam" id="TIGR00179">
    <property type="entry name" value="murB"/>
    <property type="match status" value="1"/>
</dbReference>
<evidence type="ECO:0000256" key="9">
    <source>
        <dbReference type="ARBA" id="ARBA00022630"/>
    </source>
</evidence>
<keyword evidence="10 19" id="KW-0274">FAD</keyword>
<dbReference type="Pfam" id="PF02873">
    <property type="entry name" value="MurB_C"/>
    <property type="match status" value="1"/>
</dbReference>
<sequence>MHLTKGLVLASSADPLAELKACYPDEVGLDVPLSTLGRWRIGGPADAIVTPRSAGSLADIVTFVRARGVRHVIVGDGSNILFDDAGFRGAVIRIGRAVGGFAADADGHVRAGAGLWVPGFVRRLIDRGLTGAVHAIGIPGTLGGLVVMNGGSQRRGIGEHVTAVNVLTAEGEIARLDRDALAFAYRSSRLQENGAVVLSAEFRFEQSNSAALRREAIEILASRRAKFPKVRANCGSVFVSDPKLYALIGPPGMAIERAGLKGLARGDARISPEHANFIVNTGQARSADVLALIAEARTRVHALTGVAMEAEVRHLDPYGRFQPAHMVAPAHFQEMHDDGQSAAIA</sequence>
<dbReference type="GO" id="GO:0009252">
    <property type="term" value="P:peptidoglycan biosynthetic process"/>
    <property type="evidence" value="ECO:0007669"/>
    <property type="project" value="UniProtKB-UniRule"/>
</dbReference>
<comment type="pathway">
    <text evidence="4 19">Cell wall biogenesis; peptidoglycan biosynthesis.</text>
</comment>
<dbReference type="PANTHER" id="PTHR21071">
    <property type="entry name" value="UDP-N-ACETYLENOLPYRUVOYLGLUCOSAMINE REDUCTASE"/>
    <property type="match status" value="1"/>
</dbReference>
<dbReference type="GO" id="GO:0005829">
    <property type="term" value="C:cytosol"/>
    <property type="evidence" value="ECO:0007669"/>
    <property type="project" value="TreeGrafter"/>
</dbReference>
<dbReference type="Gene3D" id="3.30.465.10">
    <property type="match status" value="1"/>
</dbReference>
<organism evidence="21 22">
    <name type="scientific">Alterirhizorhabdus solaris</name>
    <dbReference type="NCBI Taxonomy" id="2529389"/>
    <lineage>
        <taxon>Bacteria</taxon>
        <taxon>Pseudomonadati</taxon>
        <taxon>Pseudomonadota</taxon>
        <taxon>Alphaproteobacteria</taxon>
        <taxon>Sphingomonadales</taxon>
        <taxon>Rhizorhabdaceae</taxon>
        <taxon>Alterirhizorhabdus</taxon>
    </lineage>
</organism>
<reference evidence="21 22" key="1">
    <citation type="submission" date="2019-07" db="EMBL/GenBank/DDBJ databases">
        <title>Sphingomonas solaris sp. nov., isolated from a solar panel from Boston, Massachusetts.</title>
        <authorList>
            <person name="Tanner K."/>
            <person name="Pascual J."/>
            <person name="Mancuso C."/>
            <person name="Pereto J."/>
            <person name="Khalil A."/>
            <person name="Vilanova C."/>
        </authorList>
    </citation>
    <scope>NUCLEOTIDE SEQUENCE [LARGE SCALE GENOMIC DNA]</scope>
    <source>
        <strain evidence="21 22">R4DWN</strain>
    </source>
</reference>
<evidence type="ECO:0000256" key="17">
    <source>
        <dbReference type="ARBA" id="ARBA00031026"/>
    </source>
</evidence>
<dbReference type="GO" id="GO:0051301">
    <property type="term" value="P:cell division"/>
    <property type="evidence" value="ECO:0007669"/>
    <property type="project" value="UniProtKB-KW"/>
</dbReference>
<dbReference type="InterPro" id="IPR003170">
    <property type="entry name" value="MurB"/>
</dbReference>
<keyword evidence="13 19" id="KW-0573">Peptidoglycan synthesis</keyword>
<feature type="domain" description="FAD-binding PCMH-type" evidence="20">
    <location>
        <begin position="41"/>
        <end position="207"/>
    </location>
</feature>
<keyword evidence="11 19" id="KW-0521">NADP</keyword>
<evidence type="ECO:0000256" key="6">
    <source>
        <dbReference type="ARBA" id="ARBA00015188"/>
    </source>
</evidence>
<evidence type="ECO:0000256" key="15">
    <source>
        <dbReference type="ARBA" id="ARBA00023306"/>
    </source>
</evidence>
<evidence type="ECO:0000256" key="13">
    <source>
        <dbReference type="ARBA" id="ARBA00022984"/>
    </source>
</evidence>
<dbReference type="GO" id="GO:0008762">
    <property type="term" value="F:UDP-N-acetylmuramate dehydrogenase activity"/>
    <property type="evidence" value="ECO:0007669"/>
    <property type="project" value="UniProtKB-UniRule"/>
</dbReference>
<evidence type="ECO:0000256" key="7">
    <source>
        <dbReference type="ARBA" id="ARBA00022490"/>
    </source>
</evidence>
<keyword evidence="22" id="KW-1185">Reference proteome</keyword>
<evidence type="ECO:0000313" key="21">
    <source>
        <dbReference type="EMBL" id="TVV71970.1"/>
    </source>
</evidence>
<dbReference type="SUPFAM" id="SSF56194">
    <property type="entry name" value="Uridine diphospho-N-Acetylenolpyruvylglucosamine reductase, MurB, C-terminal domain"/>
    <property type="match status" value="1"/>
</dbReference>
<evidence type="ECO:0000313" key="22">
    <source>
        <dbReference type="Proteomes" id="UP000318681"/>
    </source>
</evidence>
<evidence type="ECO:0000256" key="11">
    <source>
        <dbReference type="ARBA" id="ARBA00022857"/>
    </source>
</evidence>
<gene>
    <name evidence="19 21" type="primary">murB</name>
    <name evidence="21" type="ORF">FOY91_15680</name>
</gene>
<comment type="cofactor">
    <cofactor evidence="1 19">
        <name>FAD</name>
        <dbReference type="ChEBI" id="CHEBI:57692"/>
    </cofactor>
</comment>
<name>A0A558QXV2_9SPHN</name>
<dbReference type="GO" id="GO:0071555">
    <property type="term" value="P:cell wall organization"/>
    <property type="evidence" value="ECO:0007669"/>
    <property type="project" value="UniProtKB-KW"/>
</dbReference>
<dbReference type="SUPFAM" id="SSF56176">
    <property type="entry name" value="FAD-binding/transporter-associated domain-like"/>
    <property type="match status" value="1"/>
</dbReference>
<dbReference type="InterPro" id="IPR006094">
    <property type="entry name" value="Oxid_FAD_bind_N"/>
</dbReference>
<dbReference type="Gene3D" id="3.90.78.10">
    <property type="entry name" value="UDP-N-acetylenolpyruvoylglucosamine reductase, C-terminal domain"/>
    <property type="match status" value="1"/>
</dbReference>
<dbReference type="EC" id="1.3.1.98" evidence="5 19"/>
<dbReference type="PANTHER" id="PTHR21071:SF4">
    <property type="entry name" value="UDP-N-ACETYLENOLPYRUVOYLGLUCOSAMINE REDUCTASE"/>
    <property type="match status" value="1"/>
</dbReference>
<keyword evidence="8 19" id="KW-0132">Cell division</keyword>
<evidence type="ECO:0000256" key="12">
    <source>
        <dbReference type="ARBA" id="ARBA00022960"/>
    </source>
</evidence>
<dbReference type="GO" id="GO:0071949">
    <property type="term" value="F:FAD binding"/>
    <property type="evidence" value="ECO:0007669"/>
    <property type="project" value="InterPro"/>
</dbReference>
<dbReference type="InterPro" id="IPR016166">
    <property type="entry name" value="FAD-bd_PCMH"/>
</dbReference>
<evidence type="ECO:0000256" key="4">
    <source>
        <dbReference type="ARBA" id="ARBA00004752"/>
    </source>
</evidence>
<evidence type="ECO:0000256" key="8">
    <source>
        <dbReference type="ARBA" id="ARBA00022618"/>
    </source>
</evidence>
<keyword evidence="16 19" id="KW-0961">Cell wall biogenesis/degradation</keyword>
<dbReference type="InterPro" id="IPR016169">
    <property type="entry name" value="FAD-bd_PCMH_sub2"/>
</dbReference>
<evidence type="ECO:0000259" key="20">
    <source>
        <dbReference type="PROSITE" id="PS51387"/>
    </source>
</evidence>
<evidence type="ECO:0000256" key="5">
    <source>
        <dbReference type="ARBA" id="ARBA00012518"/>
    </source>
</evidence>
<dbReference type="Gene3D" id="3.30.43.10">
    <property type="entry name" value="Uridine Diphospho-n-acetylenolpyruvylglucosamine Reductase, domain 2"/>
    <property type="match status" value="1"/>
</dbReference>
<dbReference type="InterPro" id="IPR016167">
    <property type="entry name" value="FAD-bd_PCMH_sub1"/>
</dbReference>
<evidence type="ECO:0000256" key="10">
    <source>
        <dbReference type="ARBA" id="ARBA00022827"/>
    </source>
</evidence>
<dbReference type="PROSITE" id="PS51387">
    <property type="entry name" value="FAD_PCMH"/>
    <property type="match status" value="1"/>
</dbReference>
<evidence type="ECO:0000256" key="18">
    <source>
        <dbReference type="ARBA" id="ARBA00048914"/>
    </source>
</evidence>
<dbReference type="GO" id="GO:0008360">
    <property type="term" value="P:regulation of cell shape"/>
    <property type="evidence" value="ECO:0007669"/>
    <property type="project" value="UniProtKB-KW"/>
</dbReference>
<comment type="function">
    <text evidence="2 19">Cell wall formation.</text>
</comment>
<keyword evidence="12 19" id="KW-0133">Cell shape</keyword>
<dbReference type="EMBL" id="VNIM01000075">
    <property type="protein sequence ID" value="TVV71970.1"/>
    <property type="molecule type" value="Genomic_DNA"/>
</dbReference>
<proteinExistence type="inferred from homology"/>
<accession>A0A558QXV2</accession>
<comment type="catalytic activity">
    <reaction evidence="18 19">
        <text>UDP-N-acetyl-alpha-D-muramate + NADP(+) = UDP-N-acetyl-3-O-(1-carboxyvinyl)-alpha-D-glucosamine + NADPH + H(+)</text>
        <dbReference type="Rhea" id="RHEA:12248"/>
        <dbReference type="ChEBI" id="CHEBI:15378"/>
        <dbReference type="ChEBI" id="CHEBI:57783"/>
        <dbReference type="ChEBI" id="CHEBI:58349"/>
        <dbReference type="ChEBI" id="CHEBI:68483"/>
        <dbReference type="ChEBI" id="CHEBI:70757"/>
        <dbReference type="EC" id="1.3.1.98"/>
    </reaction>
</comment>